<evidence type="ECO:0000256" key="4">
    <source>
        <dbReference type="ARBA" id="ARBA00035206"/>
    </source>
</evidence>
<dbReference type="InterPro" id="IPR014722">
    <property type="entry name" value="Rib_uL2_dom2"/>
</dbReference>
<accession>J4X2L2</accession>
<sequence>MNSISTKLKTGDEVIVIAGKDIGKKGTLRQILKAKNRGIVTGINMVKKHTRPNPDMGITGGIVEQEAPINLSNLAIWNPKSKSKDKIKVSEDKNGKKIRLFKSDNKEIK</sequence>
<evidence type="ECO:0000256" key="1">
    <source>
        <dbReference type="ARBA" id="ARBA00010618"/>
    </source>
</evidence>
<proteinExistence type="inferred from homology"/>
<comment type="function">
    <text evidence="5">One of two assembly initiator proteins, it binds directly to the 5'-end of the 23S rRNA, where it nucleates assembly of the 50S subunit.</text>
</comment>
<feature type="domain" description="Large ribosomal subunit protein uL24 C-terminal" evidence="6">
    <location>
        <begin position="43"/>
        <end position="108"/>
    </location>
</feature>
<dbReference type="Gene3D" id="2.30.30.30">
    <property type="match status" value="1"/>
</dbReference>
<evidence type="ECO:0000259" key="6">
    <source>
        <dbReference type="Pfam" id="PF17136"/>
    </source>
</evidence>
<dbReference type="CDD" id="cd06089">
    <property type="entry name" value="KOW_RPL26"/>
    <property type="match status" value="1"/>
</dbReference>
<dbReference type="Pfam" id="PF17136">
    <property type="entry name" value="ribosomal_L24"/>
    <property type="match status" value="1"/>
</dbReference>
<dbReference type="GO" id="GO:0019843">
    <property type="term" value="F:rRNA binding"/>
    <property type="evidence" value="ECO:0007669"/>
    <property type="project" value="UniProtKB-UniRule"/>
</dbReference>
<evidence type="ECO:0000313" key="7">
    <source>
        <dbReference type="EMBL" id="EJP73535.1"/>
    </source>
</evidence>
<dbReference type="InterPro" id="IPR003256">
    <property type="entry name" value="Ribosomal_uL24"/>
</dbReference>
<dbReference type="NCBIfam" id="TIGR01079">
    <property type="entry name" value="rplX_bact"/>
    <property type="match status" value="1"/>
</dbReference>
<dbReference type="SUPFAM" id="SSF50104">
    <property type="entry name" value="Translation proteins SH3-like domain"/>
    <property type="match status" value="1"/>
</dbReference>
<protein>
    <recommendedName>
        <fullName evidence="4 5">Large ribosomal subunit protein uL24</fullName>
    </recommendedName>
</protein>
<dbReference type="GO" id="GO:1990904">
    <property type="term" value="C:ribonucleoprotein complex"/>
    <property type="evidence" value="ECO:0007669"/>
    <property type="project" value="UniProtKB-KW"/>
</dbReference>
<dbReference type="InterPro" id="IPR008991">
    <property type="entry name" value="Translation_prot_SH3-like_sf"/>
</dbReference>
<dbReference type="GO" id="GO:0006412">
    <property type="term" value="P:translation"/>
    <property type="evidence" value="ECO:0007669"/>
    <property type="project" value="UniProtKB-UniRule"/>
</dbReference>
<reference evidence="7 8" key="1">
    <citation type="journal article" date="2012" name="ISME J.">
        <title>Genomic insights to SAR86, an abundant and uncultivated marine bacterial lineage.</title>
        <authorList>
            <person name="Dupont C.L."/>
            <person name="Rusch D.B."/>
            <person name="Yooseph S."/>
            <person name="Lombardo M.J."/>
            <person name="Richter R.A."/>
            <person name="Valas R."/>
            <person name="Novotny M."/>
            <person name="Yee-Greenbaum J."/>
            <person name="Selengut J.D."/>
            <person name="Haft D.H."/>
            <person name="Halpern A.L."/>
            <person name="Lasken R.S."/>
            <person name="Nealson K."/>
            <person name="Friedman R."/>
            <person name="Venter J.C."/>
        </authorList>
    </citation>
    <scope>NUCLEOTIDE SEQUENCE [LARGE SCALE GENOMIC DNA]</scope>
</reference>
<evidence type="ECO:0000256" key="5">
    <source>
        <dbReference type="HAMAP-Rule" id="MF_01326"/>
    </source>
</evidence>
<name>J4X2L2_9GAMM</name>
<dbReference type="Proteomes" id="UP000010116">
    <property type="component" value="Unassembled WGS sequence"/>
</dbReference>
<keyword evidence="3 5" id="KW-0687">Ribonucleoprotein</keyword>
<evidence type="ECO:0000313" key="8">
    <source>
        <dbReference type="Proteomes" id="UP000010116"/>
    </source>
</evidence>
<dbReference type="GO" id="GO:0003735">
    <property type="term" value="F:structural constituent of ribosome"/>
    <property type="evidence" value="ECO:0007669"/>
    <property type="project" value="InterPro"/>
</dbReference>
<dbReference type="HOGENOM" id="CLU_093315_2_2_6"/>
<gene>
    <name evidence="5 7" type="primary">rplX</name>
    <name evidence="7" type="ORF">NT02SARS_0185</name>
</gene>
<organism evidence="7 8">
    <name type="scientific">SAR86 cluster bacterium SAR86B</name>
    <dbReference type="NCBI Taxonomy" id="1123867"/>
    <lineage>
        <taxon>Bacteria</taxon>
        <taxon>Pseudomonadati</taxon>
        <taxon>Pseudomonadota</taxon>
        <taxon>Gammaproteobacteria</taxon>
        <taxon>SAR86 cluster</taxon>
    </lineage>
</organism>
<dbReference type="GO" id="GO:0005840">
    <property type="term" value="C:ribosome"/>
    <property type="evidence" value="ECO:0007669"/>
    <property type="project" value="UniProtKB-KW"/>
</dbReference>
<dbReference type="EMBL" id="JH611165">
    <property type="protein sequence ID" value="EJP73535.1"/>
    <property type="molecule type" value="Genomic_DNA"/>
</dbReference>
<comment type="function">
    <text evidence="5">One of the proteins that surrounds the polypeptide exit tunnel on the outside of the subunit.</text>
</comment>
<keyword evidence="5" id="KW-0694">RNA-binding</keyword>
<dbReference type="InterPro" id="IPR041988">
    <property type="entry name" value="Ribosomal_uL24_KOW"/>
</dbReference>
<comment type="similarity">
    <text evidence="1 5">Belongs to the universal ribosomal protein uL24 family.</text>
</comment>
<evidence type="ECO:0000256" key="2">
    <source>
        <dbReference type="ARBA" id="ARBA00022980"/>
    </source>
</evidence>
<dbReference type="AlphaFoldDB" id="J4X2L2"/>
<dbReference type="InterPro" id="IPR057264">
    <property type="entry name" value="Ribosomal_uL24_C"/>
</dbReference>
<keyword evidence="2 5" id="KW-0689">Ribosomal protein</keyword>
<evidence type="ECO:0000256" key="3">
    <source>
        <dbReference type="ARBA" id="ARBA00023274"/>
    </source>
</evidence>
<comment type="subunit">
    <text evidence="5">Part of the 50S ribosomal subunit.</text>
</comment>
<dbReference type="HAMAP" id="MF_01326_B">
    <property type="entry name" value="Ribosomal_uL24_B"/>
    <property type="match status" value="1"/>
</dbReference>
<dbReference type="PANTHER" id="PTHR12903">
    <property type="entry name" value="MITOCHONDRIAL RIBOSOMAL PROTEIN L24"/>
    <property type="match status" value="1"/>
</dbReference>
<keyword evidence="5" id="KW-0699">rRNA-binding</keyword>